<dbReference type="SUPFAM" id="SSF51717">
    <property type="entry name" value="Dihydropteroate synthetase-like"/>
    <property type="match status" value="1"/>
</dbReference>
<protein>
    <submittedName>
        <fullName evidence="17">Folic acid synthesis protein</fullName>
    </submittedName>
</protein>
<feature type="domain" description="Pterin-binding" evidence="16">
    <location>
        <begin position="480"/>
        <end position="780"/>
    </location>
</feature>
<dbReference type="Proteomes" id="UP000636479">
    <property type="component" value="Unassembled WGS sequence"/>
</dbReference>
<dbReference type="PANTHER" id="PTHR20941:SF1">
    <property type="entry name" value="FOLIC ACID SYNTHESIS PROTEIN FOL1"/>
    <property type="match status" value="1"/>
</dbReference>
<dbReference type="SUPFAM" id="SSF55620">
    <property type="entry name" value="Tetrahydrobiopterin biosynthesis enzymes-like"/>
    <property type="match status" value="2"/>
</dbReference>
<dbReference type="InterPro" id="IPR000550">
    <property type="entry name" value="Hppk"/>
</dbReference>
<dbReference type="NCBIfam" id="TIGR01496">
    <property type="entry name" value="DHPS"/>
    <property type="match status" value="1"/>
</dbReference>
<comment type="pathway">
    <text evidence="5">Cofactor biosynthesis; tetrahydrofolate biosynthesis; 2-amino-4-hydroxy-6-hydroxymethyl-7,8-dihydropteridine diphosphate from 7,8-dihydroneopterin triphosphate: step 4/4.</text>
</comment>
<evidence type="ECO:0000256" key="3">
    <source>
        <dbReference type="ARBA" id="ARBA00001946"/>
    </source>
</evidence>
<evidence type="ECO:0000256" key="1">
    <source>
        <dbReference type="ARBA" id="ARBA00000012"/>
    </source>
</evidence>
<evidence type="ECO:0000256" key="11">
    <source>
        <dbReference type="ARBA" id="ARBA00022777"/>
    </source>
</evidence>
<evidence type="ECO:0000256" key="12">
    <source>
        <dbReference type="ARBA" id="ARBA00022840"/>
    </source>
</evidence>
<dbReference type="RefSeq" id="XP_037215291.1">
    <property type="nucleotide sequence ID" value="XM_037368365.1"/>
</dbReference>
<dbReference type="UniPathway" id="UPA00077">
    <property type="reaction ID" value="UER00155"/>
</dbReference>
<evidence type="ECO:0000259" key="16">
    <source>
        <dbReference type="PROSITE" id="PS50972"/>
    </source>
</evidence>
<evidence type="ECO:0000313" key="17">
    <source>
        <dbReference type="EMBL" id="KAF7292863.1"/>
    </source>
</evidence>
<dbReference type="GO" id="GO:0046656">
    <property type="term" value="P:folic acid biosynthetic process"/>
    <property type="evidence" value="ECO:0007669"/>
    <property type="project" value="UniProtKB-KW"/>
</dbReference>
<evidence type="ECO:0000256" key="4">
    <source>
        <dbReference type="ARBA" id="ARBA00004763"/>
    </source>
</evidence>
<dbReference type="SUPFAM" id="SSF55083">
    <property type="entry name" value="6-hydroxymethyl-7,8-dihydropterin pyrophosphokinase, HPPK"/>
    <property type="match status" value="1"/>
</dbReference>
<evidence type="ECO:0000256" key="9">
    <source>
        <dbReference type="ARBA" id="ARBA00022723"/>
    </source>
</evidence>
<evidence type="ECO:0000256" key="2">
    <source>
        <dbReference type="ARBA" id="ARBA00000198"/>
    </source>
</evidence>
<dbReference type="PANTHER" id="PTHR20941">
    <property type="entry name" value="FOLATE SYNTHESIS PROTEINS"/>
    <property type="match status" value="1"/>
</dbReference>
<dbReference type="InterPro" id="IPR011005">
    <property type="entry name" value="Dihydropteroate_synth-like_sf"/>
</dbReference>
<dbReference type="InterPro" id="IPR045031">
    <property type="entry name" value="DHP_synth-like"/>
</dbReference>
<organism evidence="17 18">
    <name type="scientific">Mycena indigotica</name>
    <dbReference type="NCBI Taxonomy" id="2126181"/>
    <lineage>
        <taxon>Eukaryota</taxon>
        <taxon>Fungi</taxon>
        <taxon>Dikarya</taxon>
        <taxon>Basidiomycota</taxon>
        <taxon>Agaricomycotina</taxon>
        <taxon>Agaricomycetes</taxon>
        <taxon>Agaricomycetidae</taxon>
        <taxon>Agaricales</taxon>
        <taxon>Marasmiineae</taxon>
        <taxon>Mycenaceae</taxon>
        <taxon>Mycena</taxon>
    </lineage>
</organism>
<keyword evidence="8" id="KW-0808">Transferase</keyword>
<dbReference type="InterPro" id="IPR043133">
    <property type="entry name" value="GTP-CH-I_C/QueF"/>
</dbReference>
<dbReference type="GO" id="GO:0046872">
    <property type="term" value="F:metal ion binding"/>
    <property type="evidence" value="ECO:0007669"/>
    <property type="project" value="UniProtKB-KW"/>
</dbReference>
<proteinExistence type="inferred from homology"/>
<dbReference type="GO" id="GO:0005740">
    <property type="term" value="C:mitochondrial envelope"/>
    <property type="evidence" value="ECO:0007669"/>
    <property type="project" value="TreeGrafter"/>
</dbReference>
<dbReference type="GO" id="GO:0003848">
    <property type="term" value="F:2-amino-4-hydroxy-6-hydroxymethyldihydropteridine diphosphokinase activity"/>
    <property type="evidence" value="ECO:0007669"/>
    <property type="project" value="UniProtKB-EC"/>
</dbReference>
<keyword evidence="10" id="KW-0547">Nucleotide-binding</keyword>
<dbReference type="GeneID" id="59350881"/>
<comment type="similarity">
    <text evidence="6">In the N-terminal section; belongs to the DHNA family.</text>
</comment>
<dbReference type="InterPro" id="IPR035907">
    <property type="entry name" value="Hppk_sf"/>
</dbReference>
<dbReference type="CDD" id="cd00483">
    <property type="entry name" value="HPPK"/>
    <property type="match status" value="1"/>
</dbReference>
<evidence type="ECO:0000256" key="6">
    <source>
        <dbReference type="ARBA" id="ARBA00009640"/>
    </source>
</evidence>
<dbReference type="SMART" id="SM00905">
    <property type="entry name" value="FolB"/>
    <property type="match status" value="2"/>
</dbReference>
<evidence type="ECO:0000256" key="5">
    <source>
        <dbReference type="ARBA" id="ARBA00005051"/>
    </source>
</evidence>
<accession>A0A8H6VWM5</accession>
<dbReference type="PROSITE" id="PS50972">
    <property type="entry name" value="PTERIN_BINDING"/>
    <property type="match status" value="1"/>
</dbReference>
<dbReference type="PROSITE" id="PS00794">
    <property type="entry name" value="HPPK"/>
    <property type="match status" value="1"/>
</dbReference>
<gene>
    <name evidence="17" type="ORF">MIND_01185300</name>
</gene>
<evidence type="ECO:0000256" key="10">
    <source>
        <dbReference type="ARBA" id="ARBA00022741"/>
    </source>
</evidence>
<dbReference type="GO" id="GO:0004150">
    <property type="term" value="F:dihydroneopterin aldolase activity"/>
    <property type="evidence" value="ECO:0007669"/>
    <property type="project" value="InterPro"/>
</dbReference>
<reference evidence="17" key="1">
    <citation type="submission" date="2020-05" db="EMBL/GenBank/DDBJ databases">
        <title>Mycena genomes resolve the evolution of fungal bioluminescence.</title>
        <authorList>
            <person name="Tsai I.J."/>
        </authorList>
    </citation>
    <scope>NUCLEOTIDE SEQUENCE</scope>
    <source>
        <strain evidence="17">171206Taipei</strain>
    </source>
</reference>
<dbReference type="GO" id="GO:0005524">
    <property type="term" value="F:ATP binding"/>
    <property type="evidence" value="ECO:0007669"/>
    <property type="project" value="UniProtKB-KW"/>
</dbReference>
<dbReference type="GO" id="GO:0046654">
    <property type="term" value="P:tetrahydrofolate biosynthetic process"/>
    <property type="evidence" value="ECO:0007669"/>
    <property type="project" value="UniProtKB-UniPathway"/>
</dbReference>
<evidence type="ECO:0000256" key="13">
    <source>
        <dbReference type="ARBA" id="ARBA00022842"/>
    </source>
</evidence>
<dbReference type="Gene3D" id="3.20.20.20">
    <property type="entry name" value="Dihydropteroate synthase-like"/>
    <property type="match status" value="1"/>
</dbReference>
<dbReference type="EMBL" id="JACAZF010000011">
    <property type="protein sequence ID" value="KAF7292863.1"/>
    <property type="molecule type" value="Genomic_DNA"/>
</dbReference>
<keyword evidence="11" id="KW-0418">Kinase</keyword>
<comment type="catalytic activity">
    <reaction evidence="1">
        <text>(7,8-dihydropterin-6-yl)methyl diphosphate + 4-aminobenzoate = 7,8-dihydropteroate + diphosphate</text>
        <dbReference type="Rhea" id="RHEA:19949"/>
        <dbReference type="ChEBI" id="CHEBI:17836"/>
        <dbReference type="ChEBI" id="CHEBI:17839"/>
        <dbReference type="ChEBI" id="CHEBI:33019"/>
        <dbReference type="ChEBI" id="CHEBI:72950"/>
        <dbReference type="EC" id="2.5.1.15"/>
    </reaction>
</comment>
<evidence type="ECO:0000256" key="15">
    <source>
        <dbReference type="ARBA" id="ARBA00023268"/>
    </source>
</evidence>
<comment type="catalytic activity">
    <reaction evidence="2">
        <text>6-hydroxymethyl-7,8-dihydropterin + ATP = (7,8-dihydropterin-6-yl)methyl diphosphate + AMP + H(+)</text>
        <dbReference type="Rhea" id="RHEA:11412"/>
        <dbReference type="ChEBI" id="CHEBI:15378"/>
        <dbReference type="ChEBI" id="CHEBI:30616"/>
        <dbReference type="ChEBI" id="CHEBI:44841"/>
        <dbReference type="ChEBI" id="CHEBI:72950"/>
        <dbReference type="ChEBI" id="CHEBI:456215"/>
        <dbReference type="EC" id="2.7.6.3"/>
    </reaction>
</comment>
<dbReference type="Pfam" id="PF00809">
    <property type="entry name" value="Pterin_bind"/>
    <property type="match status" value="1"/>
</dbReference>
<dbReference type="OrthoDB" id="615426at2759"/>
<dbReference type="Pfam" id="PF02152">
    <property type="entry name" value="FolB"/>
    <property type="match status" value="2"/>
</dbReference>
<comment type="pathway">
    <text evidence="4">Cofactor biosynthesis; tetrahydrofolate biosynthesis; 7,8-dihydrofolate from 2-amino-4-hydroxy-6-hydroxymethyl-7,8-dihydropteridine diphosphate and 4-aminobenzoate: step 1/2.</text>
</comment>
<evidence type="ECO:0000256" key="7">
    <source>
        <dbReference type="ARBA" id="ARBA00009951"/>
    </source>
</evidence>
<sequence length="789" mass="86519">MGRDKIRINDLLLTVPLLTGAVWPKPPGQPALQPILVSLVVPFDISASAATDDLTYTINYSLLCSTLRDSFNDKSLPIEDLETLSSMIFDVLFSRHDIALDEVNLTLVQTRAPLNCKSARIEVTAKRSSGASWVANWTAHSCQDMECSAIIGVNDCEREERQIVRFNVDVEWKDCGVQKLDFRALTRRLYEKVSQSSFKMLEALASYIAEETLRYLNPTSQVPLVTVRAAKPSAIVFAASSEIEISRTFSDFPAIFNAPSHEEPELVALAIGSNLGDRFYNVELALRLLEAPQHLGFDSSFATVVDTSFLYETAPMYVTEQPSFLNCACLIHTNLEPLDLLKFLKLIEELVGRVPSIRNGPRAIDLDIVFYGNRVVDTRRNPRKELDDLNGELVIPHPRLSEREFVLRPLNDMVPDFVHPIFHRKMAALLTALNISVPPMQKVIPFPRCPFPADDTNPHAFIDPVPSTLTSWTHAESSKTRVMATLNTTPDSFSDGSTHNTLATAMQYAQESVAAGASILDVGGYSTRPGAAFVTPEEEVARISPCISGIRKAHTELPMSIDTFRPAVARAAIFAGANCINDVHAFTGPDSYPFSDKAVSTSHKSMAEMKSLAREFAVPVILMHSRGDAGVNKDYGAYNYAGARSAVVEGVRVELGAKVDLIVKGQGGIRRWLVIVDPGIGFSKTLDGNLELLRSAASITADVQIGTGSLRKRNPLSGYPQLIGPSRKSFLGVILEQASGRKTEPNERDWATASAVACAVQQSALVIRVHHTQALTDVVHVANSIHRFL</sequence>
<keyword evidence="18" id="KW-1185">Reference proteome</keyword>
<keyword evidence="12" id="KW-0067">ATP-binding</keyword>
<dbReference type="InterPro" id="IPR006157">
    <property type="entry name" value="FolB_dom"/>
</dbReference>
<comment type="cofactor">
    <cofactor evidence="3">
        <name>Mg(2+)</name>
        <dbReference type="ChEBI" id="CHEBI:18420"/>
    </cofactor>
</comment>
<name>A0A8H6VWM5_9AGAR</name>
<dbReference type="GO" id="GO:0004156">
    <property type="term" value="F:dihydropteroate synthase activity"/>
    <property type="evidence" value="ECO:0007669"/>
    <property type="project" value="UniProtKB-EC"/>
</dbReference>
<dbReference type="PROSITE" id="PS00793">
    <property type="entry name" value="DHPS_2"/>
    <property type="match status" value="1"/>
</dbReference>
<comment type="similarity">
    <text evidence="7">In the C-terminal section; belongs to the DHPS family.</text>
</comment>
<evidence type="ECO:0000256" key="14">
    <source>
        <dbReference type="ARBA" id="ARBA00022909"/>
    </source>
</evidence>
<evidence type="ECO:0000313" key="18">
    <source>
        <dbReference type="Proteomes" id="UP000636479"/>
    </source>
</evidence>
<keyword evidence="14" id="KW-0289">Folate biosynthesis</keyword>
<dbReference type="GO" id="GO:0016301">
    <property type="term" value="F:kinase activity"/>
    <property type="evidence" value="ECO:0007669"/>
    <property type="project" value="UniProtKB-KW"/>
</dbReference>
<keyword evidence="9" id="KW-0479">Metal-binding</keyword>
<keyword evidence="13" id="KW-0460">Magnesium</keyword>
<dbReference type="InterPro" id="IPR000489">
    <property type="entry name" value="Pterin-binding_dom"/>
</dbReference>
<dbReference type="InterPro" id="IPR006390">
    <property type="entry name" value="DHP_synth_dom"/>
</dbReference>
<comment type="caution">
    <text evidence="17">The sequence shown here is derived from an EMBL/GenBank/DDBJ whole genome shotgun (WGS) entry which is preliminary data.</text>
</comment>
<dbReference type="Gene3D" id="3.30.70.560">
    <property type="entry name" value="7,8-Dihydro-6-hydroxymethylpterin-pyrophosphokinase HPPK"/>
    <property type="match status" value="1"/>
</dbReference>
<dbReference type="AlphaFoldDB" id="A0A8H6VWM5"/>
<dbReference type="NCBIfam" id="TIGR01498">
    <property type="entry name" value="folK"/>
    <property type="match status" value="1"/>
</dbReference>
<dbReference type="Gene3D" id="3.30.1130.10">
    <property type="match status" value="2"/>
</dbReference>
<evidence type="ECO:0000256" key="8">
    <source>
        <dbReference type="ARBA" id="ARBA00022679"/>
    </source>
</evidence>
<keyword evidence="15" id="KW-0511">Multifunctional enzyme</keyword>
<dbReference type="Pfam" id="PF01288">
    <property type="entry name" value="HPPK"/>
    <property type="match status" value="1"/>
</dbReference>